<evidence type="ECO:0000313" key="2">
    <source>
        <dbReference type="Proteomes" id="UP000596247"/>
    </source>
</evidence>
<proteinExistence type="predicted"/>
<dbReference type="EMBL" id="LR881104">
    <property type="protein sequence ID" value="CAD5236319.1"/>
    <property type="molecule type" value="Genomic_DNA"/>
</dbReference>
<accession>A0A7R8MJT9</accession>
<keyword evidence="2" id="KW-1185">Reference proteome</keyword>
<organism evidence="1 2">
    <name type="scientific">Klebsiella phage vB_KvM-Eowyn</name>
    <dbReference type="NCBI Taxonomy" id="2762819"/>
    <lineage>
        <taxon>Viruses</taxon>
        <taxon>Duplodnaviria</taxon>
        <taxon>Heunggongvirae</taxon>
        <taxon>Uroviricota</taxon>
        <taxon>Caudoviricetes</taxon>
        <taxon>Chimalliviridae</taxon>
        <taxon>Eowynvirus</taxon>
        <taxon>Eowynvirus eowyn</taxon>
    </lineage>
</organism>
<dbReference type="Proteomes" id="UP000596247">
    <property type="component" value="Chromosome"/>
</dbReference>
<evidence type="ECO:0000313" key="1">
    <source>
        <dbReference type="EMBL" id="CAD5236319.1"/>
    </source>
</evidence>
<gene>
    <name evidence="1" type="ORF">LLCLJKAH_00330</name>
</gene>
<reference evidence="1 2" key="1">
    <citation type="submission" date="2020-09" db="EMBL/GenBank/DDBJ databases">
        <authorList>
            <person name="Jameson E."/>
        </authorList>
    </citation>
    <scope>NUCLEOTIDE SEQUENCE [LARGE SCALE GENOMIC DNA]</scope>
</reference>
<sequence length="163" mass="18274">MMTINHHSNSVTIDAQISIEIIMGHLSVPQAKLDHALTKAANRDWTLLFSNLSTLIDEPPISDKRLTGPWVVGSTYNMRFTDDILHVQGCFSKDLIDPLGFSETDAFMVMPVLKATMTRGRIHVGEFSLNHNVPRGMTELNNLMALLDLGYYLTVTDFEIIKV</sequence>
<protein>
    <submittedName>
        <fullName evidence="1">Uncharacterized protein</fullName>
    </submittedName>
</protein>
<name>A0A7R8MJT9_9CAUD</name>